<reference evidence="1" key="1">
    <citation type="submission" date="2021-03" db="EMBL/GenBank/DDBJ databases">
        <title>Taxonomic study of Clostridium polyendosporum from meadow-gley soil under rice.</title>
        <authorList>
            <person name="Kobayashi H."/>
            <person name="Tanizawa Y."/>
            <person name="Yagura M."/>
        </authorList>
    </citation>
    <scope>NUCLEOTIDE SEQUENCE</scope>
    <source>
        <strain evidence="1">JCM 30710</strain>
    </source>
</reference>
<comment type="caution">
    <text evidence="1">The sequence shown here is derived from an EMBL/GenBank/DDBJ whole genome shotgun (WGS) entry which is preliminary data.</text>
</comment>
<name>A0A919VGP6_9CLOT</name>
<evidence type="ECO:0008006" key="3">
    <source>
        <dbReference type="Google" id="ProtNLM"/>
    </source>
</evidence>
<evidence type="ECO:0000313" key="2">
    <source>
        <dbReference type="Proteomes" id="UP000679179"/>
    </source>
</evidence>
<dbReference type="CDD" id="cd15786">
    <property type="entry name" value="CPF_1278_like"/>
    <property type="match status" value="1"/>
</dbReference>
<dbReference type="RefSeq" id="WP_212904289.1">
    <property type="nucleotide sequence ID" value="NZ_BOPZ01000019.1"/>
</dbReference>
<dbReference type="InterPro" id="IPR032619">
    <property type="entry name" value="DUF4883"/>
</dbReference>
<gene>
    <name evidence="1" type="ORF">CPJCM30710_22610</name>
</gene>
<evidence type="ECO:0000313" key="1">
    <source>
        <dbReference type="EMBL" id="GIM29595.1"/>
    </source>
</evidence>
<dbReference type="PROSITE" id="PS51257">
    <property type="entry name" value="PROKAR_LIPOPROTEIN"/>
    <property type="match status" value="1"/>
</dbReference>
<organism evidence="1 2">
    <name type="scientific">Clostridium polyendosporum</name>
    <dbReference type="NCBI Taxonomy" id="69208"/>
    <lineage>
        <taxon>Bacteria</taxon>
        <taxon>Bacillati</taxon>
        <taxon>Bacillota</taxon>
        <taxon>Clostridia</taxon>
        <taxon>Eubacteriales</taxon>
        <taxon>Clostridiaceae</taxon>
        <taxon>Clostridium</taxon>
    </lineage>
</organism>
<protein>
    <recommendedName>
        <fullName evidence="3">Lipoprotein</fullName>
    </recommendedName>
</protein>
<proteinExistence type="predicted"/>
<accession>A0A919VGP6</accession>
<dbReference type="EMBL" id="BOPZ01000019">
    <property type="protein sequence ID" value="GIM29595.1"/>
    <property type="molecule type" value="Genomic_DNA"/>
</dbReference>
<dbReference type="Pfam" id="PF16224">
    <property type="entry name" value="DUF4883"/>
    <property type="match status" value="1"/>
</dbReference>
<dbReference type="AlphaFoldDB" id="A0A919VGP6"/>
<dbReference type="Gene3D" id="3.30.1490.410">
    <property type="entry name" value="Uncharacterised protein PF16224, DUF4883"/>
    <property type="match status" value="1"/>
</dbReference>
<keyword evidence="2" id="KW-1185">Reference proteome</keyword>
<dbReference type="Proteomes" id="UP000679179">
    <property type="component" value="Unassembled WGS sequence"/>
</dbReference>
<sequence>MSKRILIIFVVLFSIILSGCNDAQYINFKKKPNKFYYTEELYKIVSSKDFTLSAFDTNVYREENPKGKDKDIVINFIKCLSKDNFIDKPSNLPEKPVYKLFISSSETKFVINIYENNIVSIFPWDGMFSEDFINTENIPQAYKLYLFCKYVFKQ</sequence>